<feature type="domain" description="BIG2" evidence="1">
    <location>
        <begin position="208"/>
        <end position="284"/>
    </location>
</feature>
<dbReference type="InterPro" id="IPR024078">
    <property type="entry name" value="LmbE-like_dom_sf"/>
</dbReference>
<dbReference type="InterPro" id="IPR003737">
    <property type="entry name" value="GlcNAc_PI_deacetylase-related"/>
</dbReference>
<feature type="domain" description="BIG2" evidence="1">
    <location>
        <begin position="119"/>
        <end position="204"/>
    </location>
</feature>
<evidence type="ECO:0000259" key="1">
    <source>
        <dbReference type="SMART" id="SM00635"/>
    </source>
</evidence>
<proteinExistence type="predicted"/>
<gene>
    <name evidence="2" type="ORF">ERS852425_01284</name>
</gene>
<dbReference type="PANTHER" id="PTHR12993:SF11">
    <property type="entry name" value="N-ACETYLGLUCOSAMINYL-PHOSPHATIDYLINOSITOL DE-N-ACETYLASE"/>
    <property type="match status" value="1"/>
</dbReference>
<evidence type="ECO:0000313" key="2">
    <source>
        <dbReference type="EMBL" id="CUM89329.1"/>
    </source>
</evidence>
<dbReference type="InterPro" id="IPR008964">
    <property type="entry name" value="Invasin/intimin_cell_adhesion"/>
</dbReference>
<name>A0A173SI14_ANAHA</name>
<accession>A0A173SI14</accession>
<feature type="domain" description="BIG2" evidence="1">
    <location>
        <begin position="33"/>
        <end position="112"/>
    </location>
</feature>
<dbReference type="Gene3D" id="3.40.50.10320">
    <property type="entry name" value="LmbE-like"/>
    <property type="match status" value="1"/>
</dbReference>
<reference evidence="2 3" key="1">
    <citation type="submission" date="2015-09" db="EMBL/GenBank/DDBJ databases">
        <authorList>
            <consortium name="Pathogen Informatics"/>
        </authorList>
    </citation>
    <scope>NUCLEOTIDE SEQUENCE [LARGE SCALE GENOMIC DNA]</scope>
    <source>
        <strain evidence="2 3">2789STDY5608868</strain>
    </source>
</reference>
<dbReference type="InterPro" id="IPR003343">
    <property type="entry name" value="Big_2"/>
</dbReference>
<dbReference type="EMBL" id="CYXT01000007">
    <property type="protein sequence ID" value="CUM89329.1"/>
    <property type="molecule type" value="Genomic_DNA"/>
</dbReference>
<dbReference type="SMART" id="SM00635">
    <property type="entry name" value="BID_2"/>
    <property type="match status" value="3"/>
</dbReference>
<dbReference type="PANTHER" id="PTHR12993">
    <property type="entry name" value="N-ACETYLGLUCOSAMINYL-PHOSPHATIDYLINOSITOL DE-N-ACETYLASE-RELATED"/>
    <property type="match status" value="1"/>
</dbReference>
<sequence length="505" mass="57828">MKVQRKYLQLACLNLFLIMFVILCPHQTYAKGKKFKIYFTNAEKSIKLPLKSSQTLSVRYSKKKKASYKIKWESSNPKVVKVSKKGILTPKKTGKSVIRHVVRTKSGKVIAKKSIKVKVTPEIAIKAISCEEDAASETLIKYPNKYRWNISLKPANASLASVTFRSSNKSIATISKSGVITPLKEGNITMTAKYKKLILKRRFHVTIPLKKLITRHQKISMPYGTSRTLSVNFKPWNASDKKLTWSTNNDTVAVVDENGQVTTRGVGVAVITAASIKNPSRKCNITITVTAENGLLSTEALDYFDLKDGDRLMIIAHPDDDLLWGGGNMIQEIKELKETGNNYFVVCLTNGSYDSRARDFNSAMNDIGAKHVILRYPDLYRRHQVAWDHYTNYITQDIRRVMNYRNWSKIVTHNPDGEYGHQHHKKTDELVTAVSHENAEHYDKLYYFEKFYTQDAIPEGLAKLPSDVAQKKHALIFKNYFDRGAIRMYEYFNDYENWVKATDWQ</sequence>
<dbReference type="Pfam" id="PF02585">
    <property type="entry name" value="PIG-L"/>
    <property type="match status" value="1"/>
</dbReference>
<dbReference type="GO" id="GO:0016811">
    <property type="term" value="F:hydrolase activity, acting on carbon-nitrogen (but not peptide) bonds, in linear amides"/>
    <property type="evidence" value="ECO:0007669"/>
    <property type="project" value="TreeGrafter"/>
</dbReference>
<protein>
    <submittedName>
        <fullName evidence="2">Uncharacterized proteins, LmbE homologs</fullName>
    </submittedName>
</protein>
<dbReference type="SUPFAM" id="SSF49373">
    <property type="entry name" value="Invasin/intimin cell-adhesion fragments"/>
    <property type="match status" value="3"/>
</dbReference>
<dbReference type="RefSeq" id="WP_055258341.1">
    <property type="nucleotide sequence ID" value="NZ_CP143954.1"/>
</dbReference>
<dbReference type="Gene3D" id="2.60.40.1080">
    <property type="match status" value="3"/>
</dbReference>
<dbReference type="SUPFAM" id="SSF102588">
    <property type="entry name" value="LmbE-like"/>
    <property type="match status" value="1"/>
</dbReference>
<dbReference type="Proteomes" id="UP000095598">
    <property type="component" value="Unassembled WGS sequence"/>
</dbReference>
<dbReference type="Pfam" id="PF02368">
    <property type="entry name" value="Big_2"/>
    <property type="match status" value="3"/>
</dbReference>
<organism evidence="2 3">
    <name type="scientific">Anaerostipes hadrus</name>
    <dbReference type="NCBI Taxonomy" id="649756"/>
    <lineage>
        <taxon>Bacteria</taxon>
        <taxon>Bacillati</taxon>
        <taxon>Bacillota</taxon>
        <taxon>Clostridia</taxon>
        <taxon>Lachnospirales</taxon>
        <taxon>Lachnospiraceae</taxon>
        <taxon>Anaerostipes</taxon>
    </lineage>
</organism>
<dbReference type="AlphaFoldDB" id="A0A173SI14"/>
<evidence type="ECO:0000313" key="3">
    <source>
        <dbReference type="Proteomes" id="UP000095598"/>
    </source>
</evidence>